<gene>
    <name evidence="3" type="ORF">B0H17DRAFT_1194647</name>
</gene>
<evidence type="ECO:0000256" key="2">
    <source>
        <dbReference type="SAM" id="SignalP"/>
    </source>
</evidence>
<accession>A0AAD7E1P4</accession>
<dbReference type="AlphaFoldDB" id="A0AAD7E1P4"/>
<name>A0AAD7E1P4_MYCRO</name>
<keyword evidence="2" id="KW-0732">Signal</keyword>
<evidence type="ECO:0000313" key="3">
    <source>
        <dbReference type="EMBL" id="KAJ7702774.1"/>
    </source>
</evidence>
<reference evidence="3" key="1">
    <citation type="submission" date="2023-03" db="EMBL/GenBank/DDBJ databases">
        <title>Massive genome expansion in bonnet fungi (Mycena s.s.) driven by repeated elements and novel gene families across ecological guilds.</title>
        <authorList>
            <consortium name="Lawrence Berkeley National Laboratory"/>
            <person name="Harder C.B."/>
            <person name="Miyauchi S."/>
            <person name="Viragh M."/>
            <person name="Kuo A."/>
            <person name="Thoen E."/>
            <person name="Andreopoulos B."/>
            <person name="Lu D."/>
            <person name="Skrede I."/>
            <person name="Drula E."/>
            <person name="Henrissat B."/>
            <person name="Morin E."/>
            <person name="Kohler A."/>
            <person name="Barry K."/>
            <person name="LaButti K."/>
            <person name="Morin E."/>
            <person name="Salamov A."/>
            <person name="Lipzen A."/>
            <person name="Mereny Z."/>
            <person name="Hegedus B."/>
            <person name="Baldrian P."/>
            <person name="Stursova M."/>
            <person name="Weitz H."/>
            <person name="Taylor A."/>
            <person name="Grigoriev I.V."/>
            <person name="Nagy L.G."/>
            <person name="Martin F."/>
            <person name="Kauserud H."/>
        </authorList>
    </citation>
    <scope>NUCLEOTIDE SEQUENCE</scope>
    <source>
        <strain evidence="3">CBHHK067</strain>
    </source>
</reference>
<keyword evidence="1" id="KW-1133">Transmembrane helix</keyword>
<feature type="transmembrane region" description="Helical" evidence="1">
    <location>
        <begin position="168"/>
        <end position="190"/>
    </location>
</feature>
<keyword evidence="4" id="KW-1185">Reference proteome</keyword>
<protein>
    <submittedName>
        <fullName evidence="3">Uncharacterized protein</fullName>
    </submittedName>
</protein>
<evidence type="ECO:0000313" key="4">
    <source>
        <dbReference type="Proteomes" id="UP001221757"/>
    </source>
</evidence>
<feature type="signal peptide" evidence="2">
    <location>
        <begin position="1"/>
        <end position="18"/>
    </location>
</feature>
<keyword evidence="1" id="KW-0812">Transmembrane</keyword>
<comment type="caution">
    <text evidence="3">The sequence shown here is derived from an EMBL/GenBank/DDBJ whole genome shotgun (WGS) entry which is preliminary data.</text>
</comment>
<feature type="chain" id="PRO_5042065332" evidence="2">
    <location>
        <begin position="19"/>
        <end position="191"/>
    </location>
</feature>
<evidence type="ECO:0000256" key="1">
    <source>
        <dbReference type="SAM" id="Phobius"/>
    </source>
</evidence>
<proteinExistence type="predicted"/>
<dbReference type="Proteomes" id="UP001221757">
    <property type="component" value="Unassembled WGS sequence"/>
</dbReference>
<organism evidence="3 4">
    <name type="scientific">Mycena rosella</name>
    <name type="common">Pink bonnet</name>
    <name type="synonym">Agaricus rosellus</name>
    <dbReference type="NCBI Taxonomy" id="1033263"/>
    <lineage>
        <taxon>Eukaryota</taxon>
        <taxon>Fungi</taxon>
        <taxon>Dikarya</taxon>
        <taxon>Basidiomycota</taxon>
        <taxon>Agaricomycotina</taxon>
        <taxon>Agaricomycetes</taxon>
        <taxon>Agaricomycetidae</taxon>
        <taxon>Agaricales</taxon>
        <taxon>Marasmiineae</taxon>
        <taxon>Mycenaceae</taxon>
        <taxon>Mycena</taxon>
    </lineage>
</organism>
<sequence length="191" mass="19028">MIFPSSLVLLALGLSASANPVPSRDAGEVAGQDIVFFQTLKVATNTISPGLNSTVAAEGPAGSAGSIAPLLIELTNLNTATTSLSTLSPGDTEAANQDVAIIVASILDGVNTALNKLIPKLGLDGLLTSVDGALTGLLTGPGEILPPVLALVGGMGVVQMNTWRESHLFLSLIPLGGFVGGLLSGLGLAAH</sequence>
<keyword evidence="1" id="KW-0472">Membrane</keyword>
<dbReference type="EMBL" id="JARKIE010000014">
    <property type="protein sequence ID" value="KAJ7702774.1"/>
    <property type="molecule type" value="Genomic_DNA"/>
</dbReference>